<evidence type="ECO:0000256" key="1">
    <source>
        <dbReference type="ARBA" id="ARBA00022438"/>
    </source>
</evidence>
<dbReference type="EMBL" id="CP006566">
    <property type="protein sequence ID" value="AGP43034.1"/>
    <property type="molecule type" value="Genomic_DNA"/>
</dbReference>
<accession>S4YEB8</accession>
<dbReference type="NCBIfam" id="NF007568">
    <property type="entry name" value="PRK10199.1"/>
    <property type="match status" value="1"/>
</dbReference>
<dbReference type="PANTHER" id="PTHR12147:SF56">
    <property type="entry name" value="AMINOPEPTIDASE YDR415C-RELATED"/>
    <property type="match status" value="1"/>
</dbReference>
<dbReference type="GO" id="GO:0046872">
    <property type="term" value="F:metal ion binding"/>
    <property type="evidence" value="ECO:0007669"/>
    <property type="project" value="UniProtKB-KW"/>
</dbReference>
<keyword evidence="6" id="KW-0862">Zinc</keyword>
<evidence type="ECO:0000256" key="5">
    <source>
        <dbReference type="ARBA" id="ARBA00022801"/>
    </source>
</evidence>
<proteinExistence type="predicted"/>
<evidence type="ECO:0000256" key="2">
    <source>
        <dbReference type="ARBA" id="ARBA00022670"/>
    </source>
</evidence>
<organism evidence="8 9">
    <name type="scientific">Serratia plymuthica S13</name>
    <dbReference type="NCBI Taxonomy" id="1348660"/>
    <lineage>
        <taxon>Bacteria</taxon>
        <taxon>Pseudomonadati</taxon>
        <taxon>Pseudomonadota</taxon>
        <taxon>Gammaproteobacteria</taxon>
        <taxon>Enterobacterales</taxon>
        <taxon>Yersiniaceae</taxon>
        <taxon>Serratia</taxon>
    </lineage>
</organism>
<dbReference type="HOGENOM" id="CLU_049425_1_0_6"/>
<evidence type="ECO:0000313" key="8">
    <source>
        <dbReference type="EMBL" id="AGP43034.1"/>
    </source>
</evidence>
<dbReference type="FunFam" id="3.40.630.10:FF:000038">
    <property type="entry name" value="Alkaline phosphatase isozyme conversion"/>
    <property type="match status" value="1"/>
</dbReference>
<reference evidence="8 9" key="1">
    <citation type="journal article" date="2013" name="Genome Announc.">
        <title>Genome Sequence of Serratia plymuthica Strain S13, an Endophyte with Germination- and Plant-Growth-Promoting Activity from the Flower of Styrian Oil Pumpkin.</title>
        <authorList>
            <person name="Muller H."/>
            <person name="Furnkranz M."/>
            <person name="Grube M."/>
            <person name="Berg G."/>
        </authorList>
    </citation>
    <scope>NUCLEOTIDE SEQUENCE [LARGE SCALE GENOMIC DNA]</scope>
    <source>
        <strain evidence="8">S13</strain>
    </source>
</reference>
<dbReference type="Gene3D" id="3.40.630.10">
    <property type="entry name" value="Zn peptidases"/>
    <property type="match status" value="1"/>
</dbReference>
<dbReference type="MEROPS" id="M28.005"/>
<keyword evidence="3" id="KW-0479">Metal-binding</keyword>
<dbReference type="Proteomes" id="UP000014900">
    <property type="component" value="Chromosome"/>
</dbReference>
<dbReference type="GO" id="GO:0006508">
    <property type="term" value="P:proteolysis"/>
    <property type="evidence" value="ECO:0007669"/>
    <property type="project" value="UniProtKB-KW"/>
</dbReference>
<name>S4YEB8_SERPL</name>
<dbReference type="GO" id="GO:0008235">
    <property type="term" value="F:metalloexopeptidase activity"/>
    <property type="evidence" value="ECO:0007669"/>
    <property type="project" value="InterPro"/>
</dbReference>
<feature type="domain" description="Peptidase M28" evidence="7">
    <location>
        <begin position="130"/>
        <end position="352"/>
    </location>
</feature>
<dbReference type="GO" id="GO:0004177">
    <property type="term" value="F:aminopeptidase activity"/>
    <property type="evidence" value="ECO:0007669"/>
    <property type="project" value="UniProtKB-KW"/>
</dbReference>
<evidence type="ECO:0000256" key="4">
    <source>
        <dbReference type="ARBA" id="ARBA00022729"/>
    </source>
</evidence>
<dbReference type="eggNOG" id="COG2234">
    <property type="taxonomic scope" value="Bacteria"/>
</dbReference>
<dbReference type="PATRIC" id="fig|1348660.3.peg.691"/>
<keyword evidence="2" id="KW-0645">Protease</keyword>
<keyword evidence="5" id="KW-0378">Hydrolase</keyword>
<evidence type="ECO:0000259" key="7">
    <source>
        <dbReference type="Pfam" id="PF04389"/>
    </source>
</evidence>
<dbReference type="InterPro" id="IPR007484">
    <property type="entry name" value="Peptidase_M28"/>
</dbReference>
<keyword evidence="4" id="KW-0732">Signal</keyword>
<evidence type="ECO:0000313" key="9">
    <source>
        <dbReference type="Proteomes" id="UP000014900"/>
    </source>
</evidence>
<dbReference type="PANTHER" id="PTHR12147">
    <property type="entry name" value="METALLOPEPTIDASE M28 FAMILY MEMBER"/>
    <property type="match status" value="1"/>
</dbReference>
<sequence>MPRVVSYWTPQKIIGIADIKEGFFGMFSRVYLKTGLLAAALSGVFSVSAALPAVKEAPMGKFAADQIRHIATYFPGRMAGSPAELLTADYLKQQFGKMGYQSDIRSFNTRYLYTSKDGKKNWNNVTASSVIAAKNGSSPQQILIVAHFDTYTPQSDTDLDNNLGGLTLQGVDDNASGVGVMLELAERLKNIPTAYGLRFVATSAEEIGSLGAQNYLQRMSAEEKRNTVLVINLDSLVTGDRLYFNAGRNTPPKMAKRSRDRALDIAHRYGIAAAINPGSKQRPKGTGCCSDQEVFDNAGMPVLSVEATNWSLGDKDGYQQRAVSPHFPQGITWHRPQYDNLQYLERYLPGRIDKRSRESVQILLPLIKELAQAHPVKAQKK</sequence>
<evidence type="ECO:0000256" key="6">
    <source>
        <dbReference type="ARBA" id="ARBA00022833"/>
    </source>
</evidence>
<protein>
    <submittedName>
        <fullName evidence="8">Alkaline phosphatase isozyme conversion aminopeptidase</fullName>
    </submittedName>
</protein>
<keyword evidence="1 8" id="KW-0031">Aminopeptidase</keyword>
<dbReference type="AlphaFoldDB" id="S4YEB8"/>
<dbReference type="InterPro" id="IPR045175">
    <property type="entry name" value="M28_fam"/>
</dbReference>
<dbReference type="KEGG" id="sry:M621_03565"/>
<gene>
    <name evidence="8" type="ORF">M621_03565</name>
</gene>
<dbReference type="Pfam" id="PF04389">
    <property type="entry name" value="Peptidase_M28"/>
    <property type="match status" value="1"/>
</dbReference>
<dbReference type="SUPFAM" id="SSF53187">
    <property type="entry name" value="Zn-dependent exopeptidases"/>
    <property type="match status" value="1"/>
</dbReference>
<evidence type="ECO:0000256" key="3">
    <source>
        <dbReference type="ARBA" id="ARBA00022723"/>
    </source>
</evidence>